<organism evidence="4 5">
    <name type="scientific">Desulfovibrio ferrophilus</name>
    <dbReference type="NCBI Taxonomy" id="241368"/>
    <lineage>
        <taxon>Bacteria</taxon>
        <taxon>Pseudomonadati</taxon>
        <taxon>Thermodesulfobacteriota</taxon>
        <taxon>Desulfovibrionia</taxon>
        <taxon>Desulfovibrionales</taxon>
        <taxon>Desulfovibrionaceae</taxon>
        <taxon>Desulfovibrio</taxon>
    </lineage>
</organism>
<dbReference type="PRINTS" id="PR00313">
    <property type="entry name" value="CABNDNGRPT"/>
</dbReference>
<dbReference type="Pfam" id="PF00353">
    <property type="entry name" value="HemolysinCabind"/>
    <property type="match status" value="5"/>
</dbReference>
<accession>A0A2Z6AYD2</accession>
<reference evidence="4 5" key="1">
    <citation type="journal article" date="2018" name="Sci. Adv.">
        <title>Multi-heme cytochromes provide a pathway for survival in energy-limited environments.</title>
        <authorList>
            <person name="Deng X."/>
            <person name="Dohmae N."/>
            <person name="Nealson K.H."/>
            <person name="Hashimoto K."/>
            <person name="Okamoto A."/>
        </authorList>
    </citation>
    <scope>NUCLEOTIDE SEQUENCE [LARGE SCALE GENOMIC DNA]</scope>
    <source>
        <strain evidence="4 5">IS5</strain>
    </source>
</reference>
<dbReference type="OrthoDB" id="223957at2"/>
<proteinExistence type="predicted"/>
<dbReference type="InterPro" id="IPR018511">
    <property type="entry name" value="Hemolysin-typ_Ca-bd_CS"/>
</dbReference>
<dbReference type="RefSeq" id="WP_126378148.1">
    <property type="nucleotide sequence ID" value="NZ_AP017378.1"/>
</dbReference>
<dbReference type="KEGG" id="dfl:DFE_1502"/>
<gene>
    <name evidence="4" type="ORF">DFE_1502</name>
</gene>
<evidence type="ECO:0000313" key="4">
    <source>
        <dbReference type="EMBL" id="BBD08228.1"/>
    </source>
</evidence>
<name>A0A2Z6AYD2_9BACT</name>
<dbReference type="PANTHER" id="PTHR38340:SF1">
    <property type="entry name" value="S-LAYER PROTEIN"/>
    <property type="match status" value="1"/>
</dbReference>
<evidence type="ECO:0000256" key="1">
    <source>
        <dbReference type="ARBA" id="ARBA00004613"/>
    </source>
</evidence>
<dbReference type="AlphaFoldDB" id="A0A2Z6AYD2"/>
<dbReference type="Proteomes" id="UP000269883">
    <property type="component" value="Chromosome"/>
</dbReference>
<evidence type="ECO:0000256" key="3">
    <source>
        <dbReference type="SAM" id="MobiDB-lite"/>
    </source>
</evidence>
<dbReference type="PANTHER" id="PTHR38340">
    <property type="entry name" value="S-LAYER PROTEIN"/>
    <property type="match status" value="1"/>
</dbReference>
<keyword evidence="5" id="KW-1185">Reference proteome</keyword>
<evidence type="ECO:0000313" key="5">
    <source>
        <dbReference type="Proteomes" id="UP000269883"/>
    </source>
</evidence>
<dbReference type="PROSITE" id="PS00330">
    <property type="entry name" value="HEMOLYSIN_CALCIUM"/>
    <property type="match status" value="3"/>
</dbReference>
<dbReference type="GO" id="GO:0005576">
    <property type="term" value="C:extracellular region"/>
    <property type="evidence" value="ECO:0007669"/>
    <property type="project" value="UniProtKB-SubCell"/>
</dbReference>
<evidence type="ECO:0000256" key="2">
    <source>
        <dbReference type="ARBA" id="ARBA00022525"/>
    </source>
</evidence>
<dbReference type="InterPro" id="IPR011049">
    <property type="entry name" value="Serralysin-like_metalloprot_C"/>
</dbReference>
<dbReference type="Gene3D" id="2.150.10.10">
    <property type="entry name" value="Serralysin-like metalloprotease, C-terminal"/>
    <property type="match status" value="4"/>
</dbReference>
<dbReference type="GO" id="GO:0005509">
    <property type="term" value="F:calcium ion binding"/>
    <property type="evidence" value="ECO:0007669"/>
    <property type="project" value="InterPro"/>
</dbReference>
<feature type="region of interest" description="Disordered" evidence="3">
    <location>
        <begin position="281"/>
        <end position="321"/>
    </location>
</feature>
<dbReference type="InterPro" id="IPR001343">
    <property type="entry name" value="Hemolysn_Ca-bd"/>
</dbReference>
<dbReference type="SUPFAM" id="SSF51120">
    <property type="entry name" value="beta-Roll"/>
    <property type="match status" value="3"/>
</dbReference>
<keyword evidence="2" id="KW-0964">Secreted</keyword>
<protein>
    <submittedName>
        <fullName evidence="4">RTX toxins and related Ca2+-binding protein</fullName>
    </submittedName>
</protein>
<dbReference type="InterPro" id="IPR050557">
    <property type="entry name" value="RTX_toxin/Mannuronan_C5-epim"/>
</dbReference>
<comment type="subcellular location">
    <subcellularLocation>
        <location evidence="1">Secreted</location>
    </subcellularLocation>
</comment>
<dbReference type="EMBL" id="AP017378">
    <property type="protein sequence ID" value="BBD08228.1"/>
    <property type="molecule type" value="Genomic_DNA"/>
</dbReference>
<sequence>MNNKEKQLYTLIVTNPGRLGALMEADSMDEQIDLIHAFGKENDIPVSREQVGQFLSILNGRELSDQELEAVAGGKLVHDRDENPFYISYNENFLSGSSGDDSMVSMGWCEMSGGAGNDTMEGGNDSDTMYGGSGNDVMTGDTTHTVVGYTEDGIRISFTTNAEDGGGDYMDGGAGNDWMDGATGDDTMLGGSGNDTMKGGTGNDTMYGGADGDFMDGGEGDDSMRGGSGSDWMAGGAGDDSMYGGTGDDLLLGDIGNDVLGGGQGNDRLIAGDGDDKLFGGSGNDTLYGEAGNDTLSGGSGDDRLDGGEGDDLLRGGTGDDLLTGGSGNDVFVFGRGDGNDTITDFDSSEDRLKLIGNPGQGDINVTTQDGNTIITYGDTTITLEGTEMSAEEVWNNINQN</sequence>